<name>A0ABT3CXL7_9BACT</name>
<accession>A0ABT3CXL7</accession>
<evidence type="ECO:0000313" key="1">
    <source>
        <dbReference type="EMBL" id="MCV9388382.1"/>
    </source>
</evidence>
<evidence type="ECO:0000313" key="2">
    <source>
        <dbReference type="Proteomes" id="UP001300692"/>
    </source>
</evidence>
<gene>
    <name evidence="1" type="ORF">N7U62_16990</name>
</gene>
<organism evidence="1 2">
    <name type="scientific">Reichenbachiella ulvae</name>
    <dbReference type="NCBI Taxonomy" id="2980104"/>
    <lineage>
        <taxon>Bacteria</taxon>
        <taxon>Pseudomonadati</taxon>
        <taxon>Bacteroidota</taxon>
        <taxon>Cytophagia</taxon>
        <taxon>Cytophagales</taxon>
        <taxon>Reichenbachiellaceae</taxon>
        <taxon>Reichenbachiella</taxon>
    </lineage>
</organism>
<comment type="caution">
    <text evidence="1">The sequence shown here is derived from an EMBL/GenBank/DDBJ whole genome shotgun (WGS) entry which is preliminary data.</text>
</comment>
<sequence>MPYIYGMQVERSDKEIVVRITENLDSKRLQGILDLIRYGELTAKSEATQAEADELASSINKSWWAKNKSRFTQ</sequence>
<keyword evidence="2" id="KW-1185">Reference proteome</keyword>
<dbReference type="RefSeq" id="WP_264139246.1">
    <property type="nucleotide sequence ID" value="NZ_JAOYOD010000001.1"/>
</dbReference>
<protein>
    <submittedName>
        <fullName evidence="1">Uncharacterized protein</fullName>
    </submittedName>
</protein>
<dbReference type="Proteomes" id="UP001300692">
    <property type="component" value="Unassembled WGS sequence"/>
</dbReference>
<reference evidence="1 2" key="1">
    <citation type="submission" date="2022-10" db="EMBL/GenBank/DDBJ databases">
        <title>Comparative genomics and taxonomic characterization of three novel marine species of genus Reichenbachiella exhibiting antioxidant and polysaccharide degradation activities.</title>
        <authorList>
            <person name="Muhammad N."/>
            <person name="Lee Y.-J."/>
            <person name="Ko J."/>
            <person name="Kim S.-G."/>
        </authorList>
    </citation>
    <scope>NUCLEOTIDE SEQUENCE [LARGE SCALE GENOMIC DNA]</scope>
    <source>
        <strain evidence="1 2">ABR2-5</strain>
    </source>
</reference>
<dbReference type="EMBL" id="JAOYOD010000001">
    <property type="protein sequence ID" value="MCV9388382.1"/>
    <property type="molecule type" value="Genomic_DNA"/>
</dbReference>
<proteinExistence type="predicted"/>